<protein>
    <submittedName>
        <fullName evidence="1">Uncharacterized protein DUF2442</fullName>
    </submittedName>
</protein>
<sequence length="78" mass="8969">MHPSVISLRPLENYSLAITFDNGGSGVLDMDEYLDFGVFQHLKDRKAFENVKVSFVTFEWESGVDLDSEFVYRNCTIQ</sequence>
<dbReference type="AlphaFoldDB" id="A0A4R6GQ63"/>
<organism evidence="1 2">
    <name type="scientific">Halomonas ventosae</name>
    <dbReference type="NCBI Taxonomy" id="229007"/>
    <lineage>
        <taxon>Bacteria</taxon>
        <taxon>Pseudomonadati</taxon>
        <taxon>Pseudomonadota</taxon>
        <taxon>Gammaproteobacteria</taxon>
        <taxon>Oceanospirillales</taxon>
        <taxon>Halomonadaceae</taxon>
        <taxon>Halomonas</taxon>
    </lineage>
</organism>
<dbReference type="RefSeq" id="WP_133484319.1">
    <property type="nucleotide sequence ID" value="NZ_SNWH01000031.1"/>
</dbReference>
<comment type="caution">
    <text evidence="1">The sequence shown here is derived from an EMBL/GenBank/DDBJ whole genome shotgun (WGS) entry which is preliminary data.</text>
</comment>
<accession>A0A4R6GQ63</accession>
<dbReference type="Proteomes" id="UP000295150">
    <property type="component" value="Unassembled WGS sequence"/>
</dbReference>
<evidence type="ECO:0000313" key="1">
    <source>
        <dbReference type="EMBL" id="TDN97293.1"/>
    </source>
</evidence>
<dbReference type="OrthoDB" id="9803723at2"/>
<name>A0A4R6GQ63_9GAMM</name>
<proteinExistence type="predicted"/>
<dbReference type="InterPro" id="IPR036782">
    <property type="entry name" value="NE0471-like_N"/>
</dbReference>
<evidence type="ECO:0000313" key="2">
    <source>
        <dbReference type="Proteomes" id="UP000295150"/>
    </source>
</evidence>
<dbReference type="Pfam" id="PF10387">
    <property type="entry name" value="DUF2442"/>
    <property type="match status" value="1"/>
</dbReference>
<dbReference type="InterPro" id="IPR018841">
    <property type="entry name" value="DUF2442"/>
</dbReference>
<dbReference type="SUPFAM" id="SSF143880">
    <property type="entry name" value="NE0471 N-terminal domain-like"/>
    <property type="match status" value="1"/>
</dbReference>
<dbReference type="EMBL" id="SNWH01000031">
    <property type="protein sequence ID" value="TDN97293.1"/>
    <property type="molecule type" value="Genomic_DNA"/>
</dbReference>
<reference evidence="1 2" key="1">
    <citation type="submission" date="2019-03" db="EMBL/GenBank/DDBJ databases">
        <title>Freshwater and sediment microbial communities from various areas in North America, analyzing microbe dynamics in response to fracking.</title>
        <authorList>
            <person name="Lamendella R."/>
        </authorList>
    </citation>
    <scope>NUCLEOTIDE SEQUENCE [LARGE SCALE GENOMIC DNA]</scope>
    <source>
        <strain evidence="1 2">1_TX</strain>
    </source>
</reference>
<keyword evidence="2" id="KW-1185">Reference proteome</keyword>
<dbReference type="Gene3D" id="3.30.2020.10">
    <property type="entry name" value="NE0471-like N-terminal domain"/>
    <property type="match status" value="1"/>
</dbReference>
<gene>
    <name evidence="1" type="ORF">DFO68_1315</name>
</gene>